<reference evidence="4 5" key="1">
    <citation type="submission" date="2017-04" db="EMBL/GenBank/DDBJ databases">
        <authorList>
            <person name="Afonso C.L."/>
            <person name="Miller P.J."/>
            <person name="Scott M.A."/>
            <person name="Spackman E."/>
            <person name="Goraichik I."/>
            <person name="Dimitrov K.M."/>
            <person name="Suarez D.L."/>
            <person name="Swayne D.E."/>
        </authorList>
    </citation>
    <scope>NUCLEOTIDE SEQUENCE [LARGE SCALE GENOMIC DNA]</scope>
    <source>
        <strain evidence="4 5">DSM 43828</strain>
    </source>
</reference>
<evidence type="ECO:0000256" key="2">
    <source>
        <dbReference type="SAM" id="Phobius"/>
    </source>
</evidence>
<feature type="compositionally biased region" description="Pro residues" evidence="1">
    <location>
        <begin position="8"/>
        <end position="18"/>
    </location>
</feature>
<keyword evidence="4" id="KW-0378">Hydrolase</keyword>
<gene>
    <name evidence="4" type="ORF">SAMN05661093_04683</name>
</gene>
<feature type="region of interest" description="Disordered" evidence="1">
    <location>
        <begin position="562"/>
        <end position="618"/>
    </location>
</feature>
<sequence length="849" mass="90666">MVYTPSRPTAPPTQPPQPRTIQRAPEQPSNNVTPVFAAITTLCASTALSGVIEGSVWLGHAAVAIIVIAGTGIGLRAMRFPILLIGLAQLFALMCLVVALFTTEGVLGFLPGPKAVEQIGDVLRDAVTVVQTGVPPVEPTTPILCLVVIAIGLVAVLVDSLAVAAGTPAASGLVLLCVYAVPASLADEMLPWWSFVLGAGSYAVLLAVDGTHRHQVWRGRSPRSSSSGGNNATAPVTLVSVAVVLALIVGAVFTPVGTVGQLPGNVGAGGLASGGFSLKAFTKLRGMLDQKGNQEMFRIRGLTDDRRYLRATTLKAYIANEGWDLGPGMPNGRSLNTELPLEPGRSPNGETTRVEIEPVNSEDNWAPVYPSPRLIEGLPADARFDELSGAVYTRRPRKFNTYVEFVDLNQPTYEQLRQSPSAAGEVGPQYTELPQLNPRITNLARDLTAGKSNQWDKVLALKDYFNPNNGFTYKTETARASSQDALLDFLFNGKTGYCEQYASAMAVLVRAAGIPARVAIGYTSGYSVSDYRSITTQDAHAWVEVFFPQYGWVTVDPTPLTDGRGYTPPYMNPQSSTTGRLPDGESTAPTAPEESESSAAPTAPNDDPSQPDQTAPEAQDELAWTGYTSVAAAGGATVLSLLLLTGLGVAGLGLTGASLTARKRRQRTILVTIATVLWLLAAVFAAAIVSWWLAVPLGLIGVSLFPALTRYWRRRDRLQTVSSNTPEAPVAAWDEVMAESWDRGASAPPTDTIRMTARRLVREHSLDDSGKDGLRKMVSILERSWYGGGGTPDPDLPNAVEQVRDSMKRNAPLSLRAKLFPRSVMKPRKPPKGRQDDPPAKPFKAAPST</sequence>
<feature type="transmembrane region" description="Helical" evidence="2">
    <location>
        <begin position="669"/>
        <end position="688"/>
    </location>
</feature>
<proteinExistence type="predicted"/>
<feature type="transmembrane region" description="Helical" evidence="2">
    <location>
        <begin position="57"/>
        <end position="75"/>
    </location>
</feature>
<keyword evidence="5" id="KW-1185">Reference proteome</keyword>
<feature type="region of interest" description="Disordered" evidence="1">
    <location>
        <begin position="1"/>
        <end position="29"/>
    </location>
</feature>
<name>A0A1W2EM18_KIBAR</name>
<dbReference type="SMART" id="SM00460">
    <property type="entry name" value="TGc"/>
    <property type="match status" value="1"/>
</dbReference>
<feature type="transmembrane region" description="Helical" evidence="2">
    <location>
        <begin position="694"/>
        <end position="712"/>
    </location>
</feature>
<feature type="region of interest" description="Disordered" evidence="1">
    <location>
        <begin position="805"/>
        <end position="849"/>
    </location>
</feature>
<dbReference type="InterPro" id="IPR052901">
    <property type="entry name" value="Bact_TGase-like"/>
</dbReference>
<keyword evidence="2" id="KW-0472">Membrane</keyword>
<keyword evidence="4" id="KW-0645">Protease</keyword>
<keyword evidence="2" id="KW-0812">Transmembrane</keyword>
<feature type="transmembrane region" description="Helical" evidence="2">
    <location>
        <begin position="638"/>
        <end position="657"/>
    </location>
</feature>
<dbReference type="AlphaFoldDB" id="A0A1W2EM18"/>
<feature type="domain" description="Transglutaminase-like" evidence="3">
    <location>
        <begin position="490"/>
        <end position="559"/>
    </location>
</feature>
<evidence type="ECO:0000256" key="1">
    <source>
        <dbReference type="SAM" id="MobiDB-lite"/>
    </source>
</evidence>
<feature type="transmembrane region" description="Helical" evidence="2">
    <location>
        <begin position="192"/>
        <end position="211"/>
    </location>
</feature>
<organism evidence="4 5">
    <name type="scientific">Kibdelosporangium aridum</name>
    <dbReference type="NCBI Taxonomy" id="2030"/>
    <lineage>
        <taxon>Bacteria</taxon>
        <taxon>Bacillati</taxon>
        <taxon>Actinomycetota</taxon>
        <taxon>Actinomycetes</taxon>
        <taxon>Pseudonocardiales</taxon>
        <taxon>Pseudonocardiaceae</taxon>
        <taxon>Kibdelosporangium</taxon>
    </lineage>
</organism>
<evidence type="ECO:0000313" key="4">
    <source>
        <dbReference type="EMBL" id="SMD10760.1"/>
    </source>
</evidence>
<dbReference type="SUPFAM" id="SSF54001">
    <property type="entry name" value="Cysteine proteinases"/>
    <property type="match status" value="1"/>
</dbReference>
<feature type="transmembrane region" description="Helical" evidence="2">
    <location>
        <begin position="232"/>
        <end position="253"/>
    </location>
</feature>
<feature type="transmembrane region" description="Helical" evidence="2">
    <location>
        <begin position="141"/>
        <end position="162"/>
    </location>
</feature>
<dbReference type="PANTHER" id="PTHR42736">
    <property type="entry name" value="PROTEIN-GLUTAMINE GAMMA-GLUTAMYLTRANSFERASE"/>
    <property type="match status" value="1"/>
</dbReference>
<protein>
    <submittedName>
        <fullName evidence="4">Transglutaminase-like enzyme, putative cysteine protease</fullName>
    </submittedName>
</protein>
<accession>A0A1W2EM18</accession>
<dbReference type="InterPro" id="IPR002931">
    <property type="entry name" value="Transglutaminase-like"/>
</dbReference>
<evidence type="ECO:0000313" key="5">
    <source>
        <dbReference type="Proteomes" id="UP000192674"/>
    </source>
</evidence>
<dbReference type="Pfam" id="PF11992">
    <property type="entry name" value="TgpA_N"/>
    <property type="match status" value="1"/>
</dbReference>
<feature type="transmembrane region" description="Helical" evidence="2">
    <location>
        <begin position="82"/>
        <end position="101"/>
    </location>
</feature>
<dbReference type="GO" id="GO:0008233">
    <property type="term" value="F:peptidase activity"/>
    <property type="evidence" value="ECO:0007669"/>
    <property type="project" value="UniProtKB-KW"/>
</dbReference>
<dbReference type="Gene3D" id="3.10.620.30">
    <property type="match status" value="1"/>
</dbReference>
<evidence type="ECO:0000259" key="3">
    <source>
        <dbReference type="SMART" id="SM00460"/>
    </source>
</evidence>
<dbReference type="PANTHER" id="PTHR42736:SF1">
    <property type="entry name" value="PROTEIN-GLUTAMINE GAMMA-GLUTAMYLTRANSFERASE"/>
    <property type="match status" value="1"/>
</dbReference>
<feature type="transmembrane region" description="Helical" evidence="2">
    <location>
        <begin position="32"/>
        <end position="51"/>
    </location>
</feature>
<keyword evidence="2" id="KW-1133">Transmembrane helix</keyword>
<dbReference type="EMBL" id="FWXV01000003">
    <property type="protein sequence ID" value="SMD10760.1"/>
    <property type="molecule type" value="Genomic_DNA"/>
</dbReference>
<dbReference type="GO" id="GO:0006508">
    <property type="term" value="P:proteolysis"/>
    <property type="evidence" value="ECO:0007669"/>
    <property type="project" value="UniProtKB-KW"/>
</dbReference>
<feature type="transmembrane region" description="Helical" evidence="2">
    <location>
        <begin position="169"/>
        <end position="186"/>
    </location>
</feature>
<dbReference type="OrthoDB" id="9804023at2"/>
<dbReference type="Pfam" id="PF01841">
    <property type="entry name" value="Transglut_core"/>
    <property type="match status" value="1"/>
</dbReference>
<dbReference type="Proteomes" id="UP000192674">
    <property type="component" value="Unassembled WGS sequence"/>
</dbReference>
<dbReference type="RefSeq" id="WP_084429188.1">
    <property type="nucleotide sequence ID" value="NZ_FWXV01000003.1"/>
</dbReference>
<dbReference type="InterPro" id="IPR021878">
    <property type="entry name" value="TgpA_N"/>
</dbReference>
<dbReference type="InterPro" id="IPR038765">
    <property type="entry name" value="Papain-like_cys_pep_sf"/>
</dbReference>